<accession>A0A6H0A1C6</accession>
<dbReference type="EMBL" id="MT075580">
    <property type="protein sequence ID" value="QIS31119.1"/>
    <property type="molecule type" value="Genomic_DNA"/>
</dbReference>
<dbReference type="AlphaFoldDB" id="A0A6H0A1C6"/>
<protein>
    <submittedName>
        <fullName evidence="1">Uncharacterized protein</fullName>
    </submittedName>
</protein>
<keyword evidence="1" id="KW-0614">Plasmid</keyword>
<name>A0A6H0A1C6_LYSSH</name>
<evidence type="ECO:0000313" key="1">
    <source>
        <dbReference type="EMBL" id="QIS31119.1"/>
    </source>
</evidence>
<geneLocation type="plasmid" evidence="1">
    <name>pSSII-1</name>
</geneLocation>
<sequence length="43" mass="4957">MQWFLNNRDGSIVAITNFHHKFKRSKVKVAIKGLETKGQKRSG</sequence>
<proteinExistence type="predicted"/>
<organism evidence="1">
    <name type="scientific">Lysinibacillus sphaericus</name>
    <name type="common">Bacillus sphaericus</name>
    <dbReference type="NCBI Taxonomy" id="1421"/>
    <lineage>
        <taxon>Bacteria</taxon>
        <taxon>Bacillati</taxon>
        <taxon>Bacillota</taxon>
        <taxon>Bacilli</taxon>
        <taxon>Bacillales</taxon>
        <taxon>Bacillaceae</taxon>
        <taxon>Lysinibacillus</taxon>
    </lineage>
</organism>
<reference evidence="1" key="1">
    <citation type="submission" date="2020-02" db="EMBL/GenBank/DDBJ databases">
        <authorList>
            <person name="Hu X."/>
            <person name="Yuan Z."/>
            <person name="Cheng J."/>
            <person name="Geng P."/>
        </authorList>
    </citation>
    <scope>NUCLEOTIDE SEQUENCE</scope>
    <source>
        <strain evidence="1">SSII-1</strain>
        <plasmid evidence="1">pSSII-1</plasmid>
    </source>
</reference>